<proteinExistence type="predicted"/>
<dbReference type="PANTHER" id="PTHR35046:SF9">
    <property type="entry name" value="RNA-DIRECTED DNA POLYMERASE"/>
    <property type="match status" value="1"/>
</dbReference>
<accession>A0AAD4WFY9</accession>
<evidence type="ECO:0008006" key="4">
    <source>
        <dbReference type="Google" id="ProtNLM"/>
    </source>
</evidence>
<protein>
    <recommendedName>
        <fullName evidence="4">Retrotransposon gag domain-containing protein</fullName>
    </recommendedName>
</protein>
<dbReference type="AlphaFoldDB" id="A0AAD4WFY9"/>
<feature type="compositionally biased region" description="Polar residues" evidence="1">
    <location>
        <begin position="119"/>
        <end position="135"/>
    </location>
</feature>
<comment type="caution">
    <text evidence="2">The sequence shown here is derived from an EMBL/GenBank/DDBJ whole genome shotgun (WGS) entry which is preliminary data.</text>
</comment>
<feature type="region of interest" description="Disordered" evidence="1">
    <location>
        <begin position="119"/>
        <end position="171"/>
    </location>
</feature>
<sequence length="189" mass="22165">MMDQFLLTDYEQIMYRMYIVCVQGNRSVFEYTEEFMRLAERNHSTKIENQKIARYIKGLKLSIQEKIGLQNMWTLQEPINMALKVELLEKEKCQTNYQMSTTAYFENVATFLNDKGKTQQQNIDGLPKTSNFQSEDANEGRRSNVCPERRQDNLIEDVGDAEEEDEPVDDDYAGAEFLHTTIEFWLVSD</sequence>
<organism evidence="2 3">
    <name type="scientific">Prunus dulcis</name>
    <name type="common">Almond</name>
    <name type="synonym">Amygdalus dulcis</name>
    <dbReference type="NCBI Taxonomy" id="3755"/>
    <lineage>
        <taxon>Eukaryota</taxon>
        <taxon>Viridiplantae</taxon>
        <taxon>Streptophyta</taxon>
        <taxon>Embryophyta</taxon>
        <taxon>Tracheophyta</taxon>
        <taxon>Spermatophyta</taxon>
        <taxon>Magnoliopsida</taxon>
        <taxon>eudicotyledons</taxon>
        <taxon>Gunneridae</taxon>
        <taxon>Pentapetalae</taxon>
        <taxon>rosids</taxon>
        <taxon>fabids</taxon>
        <taxon>Rosales</taxon>
        <taxon>Rosaceae</taxon>
        <taxon>Amygdaloideae</taxon>
        <taxon>Amygdaleae</taxon>
        <taxon>Prunus</taxon>
    </lineage>
</organism>
<keyword evidence="3" id="KW-1185">Reference proteome</keyword>
<evidence type="ECO:0000313" key="2">
    <source>
        <dbReference type="EMBL" id="KAI5342735.1"/>
    </source>
</evidence>
<reference evidence="2 3" key="1">
    <citation type="journal article" date="2022" name="G3 (Bethesda)">
        <title>Whole-genome sequence and methylome profiling of the almond [Prunus dulcis (Mill.) D.A. Webb] cultivar 'Nonpareil'.</title>
        <authorList>
            <person name="D'Amico-Willman K.M."/>
            <person name="Ouma W.Z."/>
            <person name="Meulia T."/>
            <person name="Sideli G.M."/>
            <person name="Gradziel T.M."/>
            <person name="Fresnedo-Ramirez J."/>
        </authorList>
    </citation>
    <scope>NUCLEOTIDE SEQUENCE [LARGE SCALE GENOMIC DNA]</scope>
    <source>
        <strain evidence="2">Clone GOH B32 T37-40</strain>
    </source>
</reference>
<evidence type="ECO:0000256" key="1">
    <source>
        <dbReference type="SAM" id="MobiDB-lite"/>
    </source>
</evidence>
<dbReference type="EMBL" id="JAJFAZ020000002">
    <property type="protein sequence ID" value="KAI5342735.1"/>
    <property type="molecule type" value="Genomic_DNA"/>
</dbReference>
<dbReference type="Proteomes" id="UP001054821">
    <property type="component" value="Chromosome 2"/>
</dbReference>
<feature type="compositionally biased region" description="Basic and acidic residues" evidence="1">
    <location>
        <begin position="138"/>
        <end position="153"/>
    </location>
</feature>
<evidence type="ECO:0000313" key="3">
    <source>
        <dbReference type="Proteomes" id="UP001054821"/>
    </source>
</evidence>
<gene>
    <name evidence="2" type="ORF">L3X38_010611</name>
</gene>
<name>A0AAD4WFY9_PRUDU</name>
<dbReference type="PANTHER" id="PTHR35046">
    <property type="entry name" value="ZINC KNUCKLE (CCHC-TYPE) FAMILY PROTEIN"/>
    <property type="match status" value="1"/>
</dbReference>
<feature type="compositionally biased region" description="Acidic residues" evidence="1">
    <location>
        <begin position="154"/>
        <end position="171"/>
    </location>
</feature>